<name>A0A1H9RQY2_9MICO</name>
<dbReference type="GO" id="GO:0022857">
    <property type="term" value="F:transmembrane transporter activity"/>
    <property type="evidence" value="ECO:0007669"/>
    <property type="project" value="InterPro"/>
</dbReference>
<organism evidence="3 4">
    <name type="scientific">Pedococcus cremeus</name>
    <dbReference type="NCBI Taxonomy" id="587636"/>
    <lineage>
        <taxon>Bacteria</taxon>
        <taxon>Bacillati</taxon>
        <taxon>Actinomycetota</taxon>
        <taxon>Actinomycetes</taxon>
        <taxon>Micrococcales</taxon>
        <taxon>Intrasporangiaceae</taxon>
        <taxon>Pedococcus</taxon>
    </lineage>
</organism>
<keyword evidence="2" id="KW-0472">Membrane</keyword>
<dbReference type="PANTHER" id="PTHR23530:SF1">
    <property type="entry name" value="PERMEASE, MAJOR FACILITATOR SUPERFAMILY-RELATED"/>
    <property type="match status" value="1"/>
</dbReference>
<gene>
    <name evidence="3" type="ORF">SAMN05216199_1087</name>
</gene>
<keyword evidence="4" id="KW-1185">Reference proteome</keyword>
<dbReference type="STRING" id="587636.SAMN05216199_1087"/>
<accession>A0A1H9RQY2</accession>
<feature type="region of interest" description="Disordered" evidence="1">
    <location>
        <begin position="426"/>
        <end position="447"/>
    </location>
</feature>
<dbReference type="OrthoDB" id="3513479at2"/>
<evidence type="ECO:0008006" key="5">
    <source>
        <dbReference type="Google" id="ProtNLM"/>
    </source>
</evidence>
<dbReference type="Proteomes" id="UP000199019">
    <property type="component" value="Unassembled WGS sequence"/>
</dbReference>
<feature type="transmembrane region" description="Helical" evidence="2">
    <location>
        <begin position="381"/>
        <end position="402"/>
    </location>
</feature>
<evidence type="ECO:0000256" key="2">
    <source>
        <dbReference type="SAM" id="Phobius"/>
    </source>
</evidence>
<proteinExistence type="predicted"/>
<dbReference type="AlphaFoldDB" id="A0A1H9RQY2"/>
<dbReference type="SUPFAM" id="SSF103473">
    <property type="entry name" value="MFS general substrate transporter"/>
    <property type="match status" value="1"/>
</dbReference>
<feature type="transmembrane region" description="Helical" evidence="2">
    <location>
        <begin position="162"/>
        <end position="182"/>
    </location>
</feature>
<protein>
    <recommendedName>
        <fullName evidence="5">MFS transporter</fullName>
    </recommendedName>
</protein>
<dbReference type="Pfam" id="PF07690">
    <property type="entry name" value="MFS_1"/>
    <property type="match status" value="1"/>
</dbReference>
<feature type="compositionally biased region" description="Low complexity" evidence="1">
    <location>
        <begin position="437"/>
        <end position="447"/>
    </location>
</feature>
<keyword evidence="2" id="KW-1133">Transmembrane helix</keyword>
<feature type="transmembrane region" description="Helical" evidence="2">
    <location>
        <begin position="214"/>
        <end position="233"/>
    </location>
</feature>
<dbReference type="InterPro" id="IPR036259">
    <property type="entry name" value="MFS_trans_sf"/>
</dbReference>
<sequence>MALRRLDATPTWFVYAAAWAFVGTLSWTTAAVYFVREAGLSPLQLVLAGTALEVAYFLSEVPTGVLADLYSRRLSLVVAAVVCGSGMLVVGLAPGPGVVLAGMALWGFGWTFRSGAEDAWLADEVGSEGLGAAYQRGAQVERVAGLTGIGAAVALASVDLRLPLLGAGATAGLLAVFLAVAMPERGFTRPDRVPGPAASARAALATFGDGRREVLARPVLLAVLGVAVAVGAWSEGWDRLWEAHLLLDIGLPTFWGLDDVAWFGVLAAGTLLISFVVAAPLVARIERLEHARLARLLAALHTLLLGAALAFALADRFWLAVSAYWATTVVRSLASAPFRTWLNLGIAESSSRATVLSITNIAGSAGEWAGGPALGWVGTRWTVRAALATGALALLPAVLLLARAGRHGDLEPSAVVGEVAAGAAGEVAGEPGGEIGGPVTPGAASRG</sequence>
<reference evidence="4" key="1">
    <citation type="submission" date="2016-10" db="EMBL/GenBank/DDBJ databases">
        <authorList>
            <person name="Varghese N."/>
            <person name="Submissions S."/>
        </authorList>
    </citation>
    <scope>NUCLEOTIDE SEQUENCE [LARGE SCALE GENOMIC DNA]</scope>
    <source>
        <strain evidence="4">CGMCC 1.6963</strain>
    </source>
</reference>
<dbReference type="InterPro" id="IPR053160">
    <property type="entry name" value="MFS_DHA3_Transporter"/>
</dbReference>
<feature type="transmembrane region" description="Helical" evidence="2">
    <location>
        <begin position="260"/>
        <end position="281"/>
    </location>
</feature>
<dbReference type="InterPro" id="IPR011701">
    <property type="entry name" value="MFS"/>
</dbReference>
<evidence type="ECO:0000313" key="4">
    <source>
        <dbReference type="Proteomes" id="UP000199019"/>
    </source>
</evidence>
<dbReference type="EMBL" id="FOHB01000001">
    <property type="protein sequence ID" value="SER75202.1"/>
    <property type="molecule type" value="Genomic_DNA"/>
</dbReference>
<keyword evidence="2" id="KW-0812">Transmembrane</keyword>
<dbReference type="Gene3D" id="1.20.1250.20">
    <property type="entry name" value="MFS general substrate transporter like domains"/>
    <property type="match status" value="1"/>
</dbReference>
<feature type="transmembrane region" description="Helical" evidence="2">
    <location>
        <begin position="12"/>
        <end position="34"/>
    </location>
</feature>
<dbReference type="PANTHER" id="PTHR23530">
    <property type="entry name" value="TRANSPORT PROTEIN-RELATED"/>
    <property type="match status" value="1"/>
</dbReference>
<feature type="transmembrane region" description="Helical" evidence="2">
    <location>
        <begin position="293"/>
        <end position="314"/>
    </location>
</feature>
<feature type="transmembrane region" description="Helical" evidence="2">
    <location>
        <begin position="46"/>
        <end position="67"/>
    </location>
</feature>
<evidence type="ECO:0000313" key="3">
    <source>
        <dbReference type="EMBL" id="SER75202.1"/>
    </source>
</evidence>
<evidence type="ECO:0000256" key="1">
    <source>
        <dbReference type="SAM" id="MobiDB-lite"/>
    </source>
</evidence>
<dbReference type="RefSeq" id="WP_091755952.1">
    <property type="nucleotide sequence ID" value="NZ_FOHB01000001.1"/>
</dbReference>
<feature type="transmembrane region" description="Helical" evidence="2">
    <location>
        <begin position="74"/>
        <end position="93"/>
    </location>
</feature>